<reference evidence="2 3" key="1">
    <citation type="submission" date="2019-02" db="EMBL/GenBank/DDBJ databases">
        <title>Deep-cultivation of Planctomycetes and their phenomic and genomic characterization uncovers novel biology.</title>
        <authorList>
            <person name="Wiegand S."/>
            <person name="Jogler M."/>
            <person name="Boedeker C."/>
            <person name="Pinto D."/>
            <person name="Vollmers J."/>
            <person name="Rivas-Marin E."/>
            <person name="Kohn T."/>
            <person name="Peeters S.H."/>
            <person name="Heuer A."/>
            <person name="Rast P."/>
            <person name="Oberbeckmann S."/>
            <person name="Bunk B."/>
            <person name="Jeske O."/>
            <person name="Meyerdierks A."/>
            <person name="Storesund J.E."/>
            <person name="Kallscheuer N."/>
            <person name="Luecker S."/>
            <person name="Lage O.M."/>
            <person name="Pohl T."/>
            <person name="Merkel B.J."/>
            <person name="Hornburger P."/>
            <person name="Mueller R.-W."/>
            <person name="Bruemmer F."/>
            <person name="Labrenz M."/>
            <person name="Spormann A.M."/>
            <person name="Op Den Camp H."/>
            <person name="Overmann J."/>
            <person name="Amann R."/>
            <person name="Jetten M.S.M."/>
            <person name="Mascher T."/>
            <person name="Medema M.H."/>
            <person name="Devos D.P."/>
            <person name="Kaster A.-K."/>
            <person name="Ovreas L."/>
            <person name="Rohde M."/>
            <person name="Galperin M.Y."/>
            <person name="Jogler C."/>
        </authorList>
    </citation>
    <scope>NUCLEOTIDE SEQUENCE [LARGE SCALE GENOMIC DNA]</scope>
    <source>
        <strain evidence="2 3">Pla22</strain>
    </source>
</reference>
<evidence type="ECO:0000313" key="3">
    <source>
        <dbReference type="Proteomes" id="UP000316598"/>
    </source>
</evidence>
<organism evidence="2 3">
    <name type="scientific">Rubripirellula amarantea</name>
    <dbReference type="NCBI Taxonomy" id="2527999"/>
    <lineage>
        <taxon>Bacteria</taxon>
        <taxon>Pseudomonadati</taxon>
        <taxon>Planctomycetota</taxon>
        <taxon>Planctomycetia</taxon>
        <taxon>Pirellulales</taxon>
        <taxon>Pirellulaceae</taxon>
        <taxon>Rubripirellula</taxon>
    </lineage>
</organism>
<evidence type="ECO:0000313" key="2">
    <source>
        <dbReference type="EMBL" id="TWT47875.1"/>
    </source>
</evidence>
<dbReference type="EMBL" id="SJPI01000006">
    <property type="protein sequence ID" value="TWT47875.1"/>
    <property type="molecule type" value="Genomic_DNA"/>
</dbReference>
<dbReference type="Proteomes" id="UP000316598">
    <property type="component" value="Unassembled WGS sequence"/>
</dbReference>
<keyword evidence="1" id="KW-1133">Transmembrane helix</keyword>
<keyword evidence="1" id="KW-0472">Membrane</keyword>
<name>A0A5C5WCS3_9BACT</name>
<gene>
    <name evidence="2" type="ORF">Pla22_52420</name>
</gene>
<dbReference type="AlphaFoldDB" id="A0A5C5WCS3"/>
<comment type="caution">
    <text evidence="2">The sequence shown here is derived from an EMBL/GenBank/DDBJ whole genome shotgun (WGS) entry which is preliminary data.</text>
</comment>
<protein>
    <submittedName>
        <fullName evidence="2">Uncharacterized protein</fullName>
    </submittedName>
</protein>
<sequence length="74" mass="8341">MIDCGGPVIATDYEVRGLTSGDWPLLGSFFYIGLLGISLRGVESGLAWRRRWKLRRGEKVRLGTIRLFEVSTLK</sequence>
<evidence type="ECO:0000256" key="1">
    <source>
        <dbReference type="SAM" id="Phobius"/>
    </source>
</evidence>
<accession>A0A5C5WCS3</accession>
<keyword evidence="1" id="KW-0812">Transmembrane</keyword>
<feature type="transmembrane region" description="Helical" evidence="1">
    <location>
        <begin position="28"/>
        <end position="48"/>
    </location>
</feature>
<proteinExistence type="predicted"/>
<keyword evidence="3" id="KW-1185">Reference proteome</keyword>